<feature type="transmembrane region" description="Helical" evidence="1">
    <location>
        <begin position="244"/>
        <end position="262"/>
    </location>
</feature>
<dbReference type="OrthoDB" id="110174at2759"/>
<organism evidence="2">
    <name type="scientific">Sarcoptes scabiei</name>
    <name type="common">Itch mite</name>
    <name type="synonym">Acarus scabiei</name>
    <dbReference type="NCBI Taxonomy" id="52283"/>
    <lineage>
        <taxon>Eukaryota</taxon>
        <taxon>Metazoa</taxon>
        <taxon>Ecdysozoa</taxon>
        <taxon>Arthropoda</taxon>
        <taxon>Chelicerata</taxon>
        <taxon>Arachnida</taxon>
        <taxon>Acari</taxon>
        <taxon>Acariformes</taxon>
        <taxon>Sarcoptiformes</taxon>
        <taxon>Astigmata</taxon>
        <taxon>Psoroptidia</taxon>
        <taxon>Sarcoptoidea</taxon>
        <taxon>Sarcoptidae</taxon>
        <taxon>Sarcoptinae</taxon>
        <taxon>Sarcoptes</taxon>
    </lineage>
</organism>
<feature type="transmembrane region" description="Helical" evidence="1">
    <location>
        <begin position="80"/>
        <end position="103"/>
    </location>
</feature>
<keyword evidence="1" id="KW-0472">Membrane</keyword>
<dbReference type="AlphaFoldDB" id="A0A834VDQ3"/>
<evidence type="ECO:0000313" key="3">
    <source>
        <dbReference type="EnsemblMetazoa" id="KAF7493036.1"/>
    </source>
</evidence>
<name>A0A834VDQ3_SARSC</name>
<accession>A0A834VDQ3</accession>
<proteinExistence type="predicted"/>
<feature type="transmembrane region" description="Helical" evidence="1">
    <location>
        <begin position="268"/>
        <end position="288"/>
    </location>
</feature>
<reference evidence="3" key="3">
    <citation type="submission" date="2022-06" db="UniProtKB">
        <authorList>
            <consortium name="EnsemblMetazoa"/>
        </authorList>
    </citation>
    <scope>IDENTIFICATION</scope>
</reference>
<reference evidence="2" key="2">
    <citation type="submission" date="2020-01" db="EMBL/GenBank/DDBJ databases">
        <authorList>
            <person name="Korhonen P.K.K."/>
            <person name="Guangxu M.G."/>
            <person name="Wang T.W."/>
            <person name="Stroehlein A.J.S."/>
            <person name="Young N.D."/>
            <person name="Ang C.-S.A."/>
            <person name="Fernando D.W.F."/>
            <person name="Lu H.L."/>
            <person name="Taylor S.T."/>
            <person name="Ehtesham M.E.M."/>
            <person name="Najaraj S.H.N."/>
            <person name="Harsha G.H.G."/>
            <person name="Madugundu A.M."/>
            <person name="Renuse S.R."/>
            <person name="Holt D.H."/>
            <person name="Pandey A.P."/>
            <person name="Papenfuss A.P."/>
            <person name="Gasser R.B.G."/>
            <person name="Fischer K.F."/>
        </authorList>
    </citation>
    <scope>NUCLEOTIDE SEQUENCE</scope>
    <source>
        <strain evidence="2">SSS_KF_BRIS2020</strain>
    </source>
</reference>
<gene>
    <name evidence="2" type="ORF">SSS_3228</name>
</gene>
<evidence type="ECO:0000313" key="2">
    <source>
        <dbReference type="EMBL" id="KAF7493036.1"/>
    </source>
</evidence>
<keyword evidence="4" id="KW-1185">Reference proteome</keyword>
<evidence type="ECO:0000313" key="4">
    <source>
        <dbReference type="Proteomes" id="UP000070412"/>
    </source>
</evidence>
<keyword evidence="1" id="KW-1133">Transmembrane helix</keyword>
<dbReference type="EnsemblMetazoa" id="SSS_3228s_mrna">
    <property type="protein sequence ID" value="KAF7493036.1"/>
    <property type="gene ID" value="SSS_3228"/>
</dbReference>
<keyword evidence="1" id="KW-0812">Transmembrane</keyword>
<evidence type="ECO:0000256" key="1">
    <source>
        <dbReference type="SAM" id="Phobius"/>
    </source>
</evidence>
<protein>
    <submittedName>
        <fullName evidence="2 3">Uncharacterized protein</fullName>
    </submittedName>
</protein>
<reference evidence="4" key="1">
    <citation type="journal article" date="2020" name="PLoS Negl. Trop. Dis.">
        <title>High-quality nuclear genome for Sarcoptes scabiei-A critical resource for a neglected parasite.</title>
        <authorList>
            <person name="Korhonen P.K."/>
            <person name="Gasser R.B."/>
            <person name="Ma G."/>
            <person name="Wang T."/>
            <person name="Stroehlein A.J."/>
            <person name="Young N.D."/>
            <person name="Ang C.S."/>
            <person name="Fernando D.D."/>
            <person name="Lu H.C."/>
            <person name="Taylor S."/>
            <person name="Reynolds S.L."/>
            <person name="Mofiz E."/>
            <person name="Najaraj S.H."/>
            <person name="Gowda H."/>
            <person name="Madugundu A."/>
            <person name="Renuse S."/>
            <person name="Holt D."/>
            <person name="Pandey A."/>
            <person name="Papenfuss A.T."/>
            <person name="Fischer K."/>
        </authorList>
    </citation>
    <scope>NUCLEOTIDE SEQUENCE [LARGE SCALE GENOMIC DNA]</scope>
</reference>
<sequence>MMISFVITRINSMRNSPLWVRKVIVNQNRNNLIITERNRLRYRFKNNRFDILERLSSRKFSSFSSTNSDNHILGRLKNPFIIILSAISVFLFGLQTFGSELIVTNCYKAKKWQNDPSLIEIIKEIYTTITLSNCEEQFKHTNSFSFYFSNEIEPFLLGTLQNYWGAKIVLPIFFRFQSSEQFDKNLVAEALSIDQETIDENRELMDELKELLILSKPCRESLVLILLNSSTEAALYFETLNAMFFPYFFGFLGSLPIFPLAIRAKLTLLFGSLGYFILWLALSQVKLYQFRYGLWKTFKRETDQENREVSSQTLRESFEEYLNKTQRLKHLLTMYSNRKQNEWKLKQHYAILPYYSIEKQREDCQRFQQISSANQLSYFDIFK</sequence>
<dbReference type="Proteomes" id="UP000070412">
    <property type="component" value="Unassembled WGS sequence"/>
</dbReference>
<dbReference type="EMBL" id="WVUK01000056">
    <property type="protein sequence ID" value="KAF7493036.1"/>
    <property type="molecule type" value="Genomic_DNA"/>
</dbReference>